<evidence type="ECO:0000256" key="1">
    <source>
        <dbReference type="SAM" id="SignalP"/>
    </source>
</evidence>
<evidence type="ECO:0000313" key="3">
    <source>
        <dbReference type="Proteomes" id="UP000236497"/>
    </source>
</evidence>
<organism evidence="2 3">
    <name type="scientific">Herbinix hemicellulosilytica</name>
    <dbReference type="NCBI Taxonomy" id="1564487"/>
    <lineage>
        <taxon>Bacteria</taxon>
        <taxon>Bacillati</taxon>
        <taxon>Bacillota</taxon>
        <taxon>Clostridia</taxon>
        <taxon>Lachnospirales</taxon>
        <taxon>Lachnospiraceae</taxon>
        <taxon>Herbinix</taxon>
    </lineage>
</organism>
<accession>A0A0H5SK96</accession>
<evidence type="ECO:0000313" key="2">
    <source>
        <dbReference type="EMBL" id="CRZ35510.1"/>
    </source>
</evidence>
<proteinExistence type="predicted"/>
<feature type="signal peptide" evidence="1">
    <location>
        <begin position="1"/>
        <end position="26"/>
    </location>
</feature>
<dbReference type="RefSeq" id="WP_103203585.1">
    <property type="nucleotide sequence ID" value="NZ_CVTD020000025.1"/>
</dbReference>
<protein>
    <submittedName>
        <fullName evidence="2">Putative secreted protein</fullName>
    </submittedName>
</protein>
<sequence>MKKLLKRIFALICILTLATGFSPVSAASLKEINFPPKYTTYLIVGPLWPEGDIHLNFSITDRSGYNTGLFMVYANTEFGSLGIYSEELSFYEGDNFREIVLDIPYSIVRSKSVFISMVFAKHVIIERNILYYGYLLE</sequence>
<feature type="chain" id="PRO_5005224025" evidence="1">
    <location>
        <begin position="27"/>
        <end position="137"/>
    </location>
</feature>
<dbReference type="EMBL" id="CVTD020000025">
    <property type="protein sequence ID" value="CRZ35510.1"/>
    <property type="molecule type" value="Genomic_DNA"/>
</dbReference>
<keyword evidence="1" id="KW-0732">Signal</keyword>
<keyword evidence="3" id="KW-1185">Reference proteome</keyword>
<reference evidence="2 3" key="1">
    <citation type="submission" date="2015-06" db="EMBL/GenBank/DDBJ databases">
        <authorList>
            <person name="Wibberg Daniel"/>
        </authorList>
    </citation>
    <scope>NUCLEOTIDE SEQUENCE [LARGE SCALE GENOMIC DNA]</scope>
    <source>
        <strain evidence="2 3">T3/55T</strain>
    </source>
</reference>
<dbReference type="Proteomes" id="UP000236497">
    <property type="component" value="Unassembled WGS sequence"/>
</dbReference>
<name>A0A0H5SK96_HERHM</name>
<dbReference type="AlphaFoldDB" id="A0A0H5SK96"/>
<gene>
    <name evidence="2" type="ORF">HHT355_2321</name>
</gene>